<protein>
    <recommendedName>
        <fullName evidence="3">Lipoprotein</fullName>
    </recommendedName>
</protein>
<accession>A0A116REN1</accession>
<dbReference type="RefSeq" id="WP_029188814.1">
    <property type="nucleotide sequence ID" value="NZ_CEHB01000041.1"/>
</dbReference>
<dbReference type="PROSITE" id="PS51257">
    <property type="entry name" value="PROKAR_LIPOPROTEIN"/>
    <property type="match status" value="1"/>
</dbReference>
<organism evidence="1 2">
    <name type="scientific">Streptococcus suis</name>
    <dbReference type="NCBI Taxonomy" id="1307"/>
    <lineage>
        <taxon>Bacteria</taxon>
        <taxon>Bacillati</taxon>
        <taxon>Bacillota</taxon>
        <taxon>Bacilli</taxon>
        <taxon>Lactobacillales</taxon>
        <taxon>Streptococcaceae</taxon>
        <taxon>Streptococcus</taxon>
    </lineage>
</organism>
<dbReference type="EMBL" id="FILX01000015">
    <property type="protein sequence ID" value="CYX64004.1"/>
    <property type="molecule type" value="Genomic_DNA"/>
</dbReference>
<sequence length="93" mass="10843">MDGIKRFLFVASLIVSMILVGCTETERDPQVGDYVTITVYKPQYDEYGKFVDSETGKVEGTISSIVVYETYYEINLEGDWRTYEIDKEDWINY</sequence>
<proteinExistence type="predicted"/>
<reference evidence="1 2" key="1">
    <citation type="submission" date="2016-02" db="EMBL/GenBank/DDBJ databases">
        <authorList>
            <consortium name="Pathogen Informatics"/>
        </authorList>
    </citation>
    <scope>NUCLEOTIDE SEQUENCE [LARGE SCALE GENOMIC DNA]</scope>
    <source>
        <strain evidence="1 2">SS993</strain>
    </source>
</reference>
<name>A0A116REN1_STRSU</name>
<evidence type="ECO:0000313" key="1">
    <source>
        <dbReference type="EMBL" id="CYX64004.1"/>
    </source>
</evidence>
<gene>
    <name evidence="1" type="ORF">ERS132531_01046</name>
</gene>
<dbReference type="AlphaFoldDB" id="A0A116REN1"/>
<evidence type="ECO:0000313" key="2">
    <source>
        <dbReference type="Proteomes" id="UP000074903"/>
    </source>
</evidence>
<dbReference type="Proteomes" id="UP000074903">
    <property type="component" value="Unassembled WGS sequence"/>
</dbReference>
<evidence type="ECO:0008006" key="3">
    <source>
        <dbReference type="Google" id="ProtNLM"/>
    </source>
</evidence>